<reference evidence="1" key="1">
    <citation type="submission" date="2023-08" db="EMBL/GenBank/DDBJ databases">
        <title>Black Yeasts Isolated from many extreme environments.</title>
        <authorList>
            <person name="Coleine C."/>
            <person name="Stajich J.E."/>
            <person name="Selbmann L."/>
        </authorList>
    </citation>
    <scope>NUCLEOTIDE SEQUENCE</scope>
    <source>
        <strain evidence="1">CCFEE 5810</strain>
    </source>
</reference>
<evidence type="ECO:0008006" key="3">
    <source>
        <dbReference type="Google" id="ProtNLM"/>
    </source>
</evidence>
<protein>
    <recommendedName>
        <fullName evidence="3">Heterokaryon incompatibility domain-containing protein</fullName>
    </recommendedName>
</protein>
<dbReference type="EMBL" id="JAVRQU010000004">
    <property type="protein sequence ID" value="KAK5704437.1"/>
    <property type="molecule type" value="Genomic_DNA"/>
</dbReference>
<dbReference type="AlphaFoldDB" id="A0AAN7WEF2"/>
<dbReference type="Proteomes" id="UP001310594">
    <property type="component" value="Unassembled WGS sequence"/>
</dbReference>
<name>A0AAN7WEF2_9PEZI</name>
<proteinExistence type="predicted"/>
<dbReference type="PANTHER" id="PTHR33112">
    <property type="entry name" value="DOMAIN PROTEIN, PUTATIVE-RELATED"/>
    <property type="match status" value="1"/>
</dbReference>
<evidence type="ECO:0000313" key="1">
    <source>
        <dbReference type="EMBL" id="KAK5704437.1"/>
    </source>
</evidence>
<comment type="caution">
    <text evidence="1">The sequence shown here is derived from an EMBL/GenBank/DDBJ whole genome shotgun (WGS) entry which is preliminary data.</text>
</comment>
<sequence>MRPANYLVFDMHSWKHEIDDSPLGKRAWCLQERALSPRTIHFGKTQIAWECRQLACNEVFQDEFLKGTIRRRAKEFLLTDRKGTEAVRTYEWLKSQRDQREKKMLELRAIEEQSGFDEVYLNTGPRSIWHQVSPRKSKVEDAFSGGVQLHNLIGLEAELLDELNLSPRTRVELQWWDLAISPTNVKPPRYKYMSLIQQKWCDIVEAYTECILSYTSDKLVAIAGMAQMVSHITQCQYLAGLWRKDLEHQLLWKVVSPSPAAAVDGTRGPSWSWASVDGGVEWEHWQGGSYPGKLDDIKWLARIESCKVKTITPNLFGQVASGSLVITGPLVVLKLSVDEEPEPEVCGDMLEACGRGNEVDGADIFWDSLELYELFGNKRRHSAWKYKIYHAAPTHDTSSYGEDMFFMPIRLMDYNYNQWDYEAPMLQGLLLLPCPGVRGTYQRIGHLTLSEHQMPEALNKWQRILRSGTKIADRKFFQSALKNGEYTIVIV</sequence>
<dbReference type="PANTHER" id="PTHR33112:SF10">
    <property type="entry name" value="TOL"/>
    <property type="match status" value="1"/>
</dbReference>
<organism evidence="1 2">
    <name type="scientific">Elasticomyces elasticus</name>
    <dbReference type="NCBI Taxonomy" id="574655"/>
    <lineage>
        <taxon>Eukaryota</taxon>
        <taxon>Fungi</taxon>
        <taxon>Dikarya</taxon>
        <taxon>Ascomycota</taxon>
        <taxon>Pezizomycotina</taxon>
        <taxon>Dothideomycetes</taxon>
        <taxon>Dothideomycetidae</taxon>
        <taxon>Mycosphaerellales</taxon>
        <taxon>Teratosphaeriaceae</taxon>
        <taxon>Elasticomyces</taxon>
    </lineage>
</organism>
<evidence type="ECO:0000313" key="2">
    <source>
        <dbReference type="Proteomes" id="UP001310594"/>
    </source>
</evidence>
<gene>
    <name evidence="1" type="ORF">LTR97_003455</name>
</gene>
<accession>A0AAN7WEF2</accession>